<dbReference type="KEGG" id="dwi:6652367"/>
<keyword evidence="2 5" id="KW-0812">Transmembrane</keyword>
<dbReference type="Pfam" id="PF00230">
    <property type="entry name" value="MIP"/>
    <property type="match status" value="1"/>
</dbReference>
<comment type="subcellular location">
    <subcellularLocation>
        <location evidence="1">Membrane</location>
        <topology evidence="1">Multi-pass membrane protein</topology>
    </subcellularLocation>
</comment>
<evidence type="ECO:0008006" key="9">
    <source>
        <dbReference type="Google" id="ProtNLM"/>
    </source>
</evidence>
<keyword evidence="5" id="KW-0813">Transport</keyword>
<evidence type="ECO:0000256" key="4">
    <source>
        <dbReference type="ARBA" id="ARBA00023136"/>
    </source>
</evidence>
<keyword evidence="8" id="KW-1185">Reference proteome</keyword>
<dbReference type="OrthoDB" id="3222at2759"/>
<dbReference type="PRINTS" id="PR00783">
    <property type="entry name" value="MINTRINSICP"/>
</dbReference>
<evidence type="ECO:0000256" key="3">
    <source>
        <dbReference type="ARBA" id="ARBA00022989"/>
    </source>
</evidence>
<dbReference type="GO" id="GO:0005886">
    <property type="term" value="C:plasma membrane"/>
    <property type="evidence" value="ECO:0007669"/>
    <property type="project" value="TreeGrafter"/>
</dbReference>
<protein>
    <recommendedName>
        <fullName evidence="9">Aquaporin</fullName>
    </recommendedName>
</protein>
<name>B4NMM8_DROWI</name>
<evidence type="ECO:0000313" key="7">
    <source>
        <dbReference type="EMBL" id="EDW85617.2"/>
    </source>
</evidence>
<dbReference type="PANTHER" id="PTHR19139:SF270">
    <property type="entry name" value="ENTOMOGLYCEROPORIN 1-RELATED"/>
    <property type="match status" value="1"/>
</dbReference>
<dbReference type="InterPro" id="IPR023271">
    <property type="entry name" value="Aquaporin-like"/>
</dbReference>
<feature type="transmembrane region" description="Helical" evidence="6">
    <location>
        <begin position="162"/>
        <end position="183"/>
    </location>
</feature>
<accession>B4NMM8</accession>
<dbReference type="Gene3D" id="1.20.1080.10">
    <property type="entry name" value="Glycerol uptake facilitator protein"/>
    <property type="match status" value="1"/>
</dbReference>
<evidence type="ECO:0000256" key="5">
    <source>
        <dbReference type="RuleBase" id="RU000477"/>
    </source>
</evidence>
<evidence type="ECO:0000256" key="1">
    <source>
        <dbReference type="ARBA" id="ARBA00004141"/>
    </source>
</evidence>
<dbReference type="AlphaFoldDB" id="B4NMM8"/>
<organism evidence="7 8">
    <name type="scientific">Drosophila willistoni</name>
    <name type="common">Fruit fly</name>
    <dbReference type="NCBI Taxonomy" id="7260"/>
    <lineage>
        <taxon>Eukaryota</taxon>
        <taxon>Metazoa</taxon>
        <taxon>Ecdysozoa</taxon>
        <taxon>Arthropoda</taxon>
        <taxon>Hexapoda</taxon>
        <taxon>Insecta</taxon>
        <taxon>Pterygota</taxon>
        <taxon>Neoptera</taxon>
        <taxon>Endopterygota</taxon>
        <taxon>Diptera</taxon>
        <taxon>Brachycera</taxon>
        <taxon>Muscomorpha</taxon>
        <taxon>Ephydroidea</taxon>
        <taxon>Drosophilidae</taxon>
        <taxon>Drosophila</taxon>
        <taxon>Sophophora</taxon>
    </lineage>
</organism>
<evidence type="ECO:0000256" key="2">
    <source>
        <dbReference type="ARBA" id="ARBA00022692"/>
    </source>
</evidence>
<dbReference type="InParanoid" id="B4NMM8"/>
<feature type="transmembrane region" description="Helical" evidence="6">
    <location>
        <begin position="130"/>
        <end position="150"/>
    </location>
</feature>
<gene>
    <name evidence="7" type="primary">Dwil\GK23063</name>
    <name evidence="7" type="ORF">Dwil_GK23063</name>
</gene>
<dbReference type="Proteomes" id="UP000007798">
    <property type="component" value="Unassembled WGS sequence"/>
</dbReference>
<dbReference type="SUPFAM" id="SSF81338">
    <property type="entry name" value="Aquaporin-like"/>
    <property type="match status" value="1"/>
</dbReference>
<reference evidence="7 8" key="1">
    <citation type="journal article" date="2007" name="Nature">
        <title>Evolution of genes and genomes on the Drosophila phylogeny.</title>
        <authorList>
            <consortium name="Drosophila 12 Genomes Consortium"/>
            <person name="Clark A.G."/>
            <person name="Eisen M.B."/>
            <person name="Smith D.R."/>
            <person name="Bergman C.M."/>
            <person name="Oliver B."/>
            <person name="Markow T.A."/>
            <person name="Kaufman T.C."/>
            <person name="Kellis M."/>
            <person name="Gelbart W."/>
            <person name="Iyer V.N."/>
            <person name="Pollard D.A."/>
            <person name="Sackton T.B."/>
            <person name="Larracuente A.M."/>
            <person name="Singh N.D."/>
            <person name="Abad J.P."/>
            <person name="Abt D.N."/>
            <person name="Adryan B."/>
            <person name="Aguade M."/>
            <person name="Akashi H."/>
            <person name="Anderson W.W."/>
            <person name="Aquadro C.F."/>
            <person name="Ardell D.H."/>
            <person name="Arguello R."/>
            <person name="Artieri C.G."/>
            <person name="Barbash D.A."/>
            <person name="Barker D."/>
            <person name="Barsanti P."/>
            <person name="Batterham P."/>
            <person name="Batzoglou S."/>
            <person name="Begun D."/>
            <person name="Bhutkar A."/>
            <person name="Blanco E."/>
            <person name="Bosak S.A."/>
            <person name="Bradley R.K."/>
            <person name="Brand A.D."/>
            <person name="Brent M.R."/>
            <person name="Brooks A.N."/>
            <person name="Brown R.H."/>
            <person name="Butlin R.K."/>
            <person name="Caggese C."/>
            <person name="Calvi B.R."/>
            <person name="Bernardo de Carvalho A."/>
            <person name="Caspi A."/>
            <person name="Castrezana S."/>
            <person name="Celniker S.E."/>
            <person name="Chang J.L."/>
            <person name="Chapple C."/>
            <person name="Chatterji S."/>
            <person name="Chinwalla A."/>
            <person name="Civetta A."/>
            <person name="Clifton S.W."/>
            <person name="Comeron J.M."/>
            <person name="Costello J.C."/>
            <person name="Coyne J.A."/>
            <person name="Daub J."/>
            <person name="David R.G."/>
            <person name="Delcher A.L."/>
            <person name="Delehaunty K."/>
            <person name="Do C.B."/>
            <person name="Ebling H."/>
            <person name="Edwards K."/>
            <person name="Eickbush T."/>
            <person name="Evans J.D."/>
            <person name="Filipski A."/>
            <person name="Findeiss S."/>
            <person name="Freyhult E."/>
            <person name="Fulton L."/>
            <person name="Fulton R."/>
            <person name="Garcia A.C."/>
            <person name="Gardiner A."/>
            <person name="Garfield D.A."/>
            <person name="Garvin B.E."/>
            <person name="Gibson G."/>
            <person name="Gilbert D."/>
            <person name="Gnerre S."/>
            <person name="Godfrey J."/>
            <person name="Good R."/>
            <person name="Gotea V."/>
            <person name="Gravely B."/>
            <person name="Greenberg A.J."/>
            <person name="Griffiths-Jones S."/>
            <person name="Gross S."/>
            <person name="Guigo R."/>
            <person name="Gustafson E.A."/>
            <person name="Haerty W."/>
            <person name="Hahn M.W."/>
            <person name="Halligan D.L."/>
            <person name="Halpern A.L."/>
            <person name="Halter G.M."/>
            <person name="Han M.V."/>
            <person name="Heger A."/>
            <person name="Hillier L."/>
            <person name="Hinrichs A.S."/>
            <person name="Holmes I."/>
            <person name="Hoskins R.A."/>
            <person name="Hubisz M.J."/>
            <person name="Hultmark D."/>
            <person name="Huntley M.A."/>
            <person name="Jaffe D.B."/>
            <person name="Jagadeeshan S."/>
            <person name="Jeck W.R."/>
            <person name="Johnson J."/>
            <person name="Jones C.D."/>
            <person name="Jordan W.C."/>
            <person name="Karpen G.H."/>
            <person name="Kataoka E."/>
            <person name="Keightley P.D."/>
            <person name="Kheradpour P."/>
            <person name="Kirkness E.F."/>
            <person name="Koerich L.B."/>
            <person name="Kristiansen K."/>
            <person name="Kudrna D."/>
            <person name="Kulathinal R.J."/>
            <person name="Kumar S."/>
            <person name="Kwok R."/>
            <person name="Lander E."/>
            <person name="Langley C.H."/>
            <person name="Lapoint R."/>
            <person name="Lazzaro B.P."/>
            <person name="Lee S.J."/>
            <person name="Levesque L."/>
            <person name="Li R."/>
            <person name="Lin C.F."/>
            <person name="Lin M.F."/>
            <person name="Lindblad-Toh K."/>
            <person name="Llopart A."/>
            <person name="Long M."/>
            <person name="Low L."/>
            <person name="Lozovsky E."/>
            <person name="Lu J."/>
            <person name="Luo M."/>
            <person name="Machado C.A."/>
            <person name="Makalowski W."/>
            <person name="Marzo M."/>
            <person name="Matsuda M."/>
            <person name="Matzkin L."/>
            <person name="McAllister B."/>
            <person name="McBride C.S."/>
            <person name="McKernan B."/>
            <person name="McKernan K."/>
            <person name="Mendez-Lago M."/>
            <person name="Minx P."/>
            <person name="Mollenhauer M.U."/>
            <person name="Montooth K."/>
            <person name="Mount S.M."/>
            <person name="Mu X."/>
            <person name="Myers E."/>
            <person name="Negre B."/>
            <person name="Newfeld S."/>
            <person name="Nielsen R."/>
            <person name="Noor M.A."/>
            <person name="O'Grady P."/>
            <person name="Pachter L."/>
            <person name="Papaceit M."/>
            <person name="Parisi M.J."/>
            <person name="Parisi M."/>
            <person name="Parts L."/>
            <person name="Pedersen J.S."/>
            <person name="Pesole G."/>
            <person name="Phillippy A.M."/>
            <person name="Ponting C.P."/>
            <person name="Pop M."/>
            <person name="Porcelli D."/>
            <person name="Powell J.R."/>
            <person name="Prohaska S."/>
            <person name="Pruitt K."/>
            <person name="Puig M."/>
            <person name="Quesneville H."/>
            <person name="Ram K.R."/>
            <person name="Rand D."/>
            <person name="Rasmussen M.D."/>
            <person name="Reed L.K."/>
            <person name="Reenan R."/>
            <person name="Reily A."/>
            <person name="Remington K.A."/>
            <person name="Rieger T.T."/>
            <person name="Ritchie M.G."/>
            <person name="Robin C."/>
            <person name="Rogers Y.H."/>
            <person name="Rohde C."/>
            <person name="Rozas J."/>
            <person name="Rubenfield M.J."/>
            <person name="Ruiz A."/>
            <person name="Russo S."/>
            <person name="Salzberg S.L."/>
            <person name="Sanchez-Gracia A."/>
            <person name="Saranga D.J."/>
            <person name="Sato H."/>
            <person name="Schaeffer S.W."/>
            <person name="Schatz M.C."/>
            <person name="Schlenke T."/>
            <person name="Schwartz R."/>
            <person name="Segarra C."/>
            <person name="Singh R.S."/>
            <person name="Sirot L."/>
            <person name="Sirota M."/>
            <person name="Sisneros N.B."/>
            <person name="Smith C.D."/>
            <person name="Smith T.F."/>
            <person name="Spieth J."/>
            <person name="Stage D.E."/>
            <person name="Stark A."/>
            <person name="Stephan W."/>
            <person name="Strausberg R.L."/>
            <person name="Strempel S."/>
            <person name="Sturgill D."/>
            <person name="Sutton G."/>
            <person name="Sutton G.G."/>
            <person name="Tao W."/>
            <person name="Teichmann S."/>
            <person name="Tobari Y.N."/>
            <person name="Tomimura Y."/>
            <person name="Tsolas J.M."/>
            <person name="Valente V.L."/>
            <person name="Venter E."/>
            <person name="Venter J.C."/>
            <person name="Vicario S."/>
            <person name="Vieira F.G."/>
            <person name="Vilella A.J."/>
            <person name="Villasante A."/>
            <person name="Walenz B."/>
            <person name="Wang J."/>
            <person name="Wasserman M."/>
            <person name="Watts T."/>
            <person name="Wilson D."/>
            <person name="Wilson R.K."/>
            <person name="Wing R.A."/>
            <person name="Wolfner M.F."/>
            <person name="Wong A."/>
            <person name="Wong G.K."/>
            <person name="Wu C.I."/>
            <person name="Wu G."/>
            <person name="Yamamoto D."/>
            <person name="Yang H.P."/>
            <person name="Yang S.P."/>
            <person name="Yorke J.A."/>
            <person name="Yoshida K."/>
            <person name="Zdobnov E."/>
            <person name="Zhang P."/>
            <person name="Zhang Y."/>
            <person name="Zimin A.V."/>
            <person name="Baldwin J."/>
            <person name="Abdouelleil A."/>
            <person name="Abdulkadir J."/>
            <person name="Abebe A."/>
            <person name="Abera B."/>
            <person name="Abreu J."/>
            <person name="Acer S.C."/>
            <person name="Aftuck L."/>
            <person name="Alexander A."/>
            <person name="An P."/>
            <person name="Anderson E."/>
            <person name="Anderson S."/>
            <person name="Arachi H."/>
            <person name="Azer M."/>
            <person name="Bachantsang P."/>
            <person name="Barry A."/>
            <person name="Bayul T."/>
            <person name="Berlin A."/>
            <person name="Bessette D."/>
            <person name="Bloom T."/>
            <person name="Blye J."/>
            <person name="Boguslavskiy L."/>
            <person name="Bonnet C."/>
            <person name="Boukhgalter B."/>
            <person name="Bourzgui I."/>
            <person name="Brown A."/>
            <person name="Cahill P."/>
            <person name="Channer S."/>
            <person name="Cheshatsang Y."/>
            <person name="Chuda L."/>
            <person name="Citroen M."/>
            <person name="Collymore A."/>
            <person name="Cooke P."/>
            <person name="Costello M."/>
            <person name="D'Aco K."/>
            <person name="Daza R."/>
            <person name="De Haan G."/>
            <person name="DeGray S."/>
            <person name="DeMaso C."/>
            <person name="Dhargay N."/>
            <person name="Dooley K."/>
            <person name="Dooley E."/>
            <person name="Doricent M."/>
            <person name="Dorje P."/>
            <person name="Dorjee K."/>
            <person name="Dupes A."/>
            <person name="Elong R."/>
            <person name="Falk J."/>
            <person name="Farina A."/>
            <person name="Faro S."/>
            <person name="Ferguson D."/>
            <person name="Fisher S."/>
            <person name="Foley C.D."/>
            <person name="Franke A."/>
            <person name="Friedrich D."/>
            <person name="Gadbois L."/>
            <person name="Gearin G."/>
            <person name="Gearin C.R."/>
            <person name="Giannoukos G."/>
            <person name="Goode T."/>
            <person name="Graham J."/>
            <person name="Grandbois E."/>
            <person name="Grewal S."/>
            <person name="Gyaltsen K."/>
            <person name="Hafez N."/>
            <person name="Hagos B."/>
            <person name="Hall J."/>
            <person name="Henson C."/>
            <person name="Hollinger A."/>
            <person name="Honan T."/>
            <person name="Huard M.D."/>
            <person name="Hughes L."/>
            <person name="Hurhula B."/>
            <person name="Husby M.E."/>
            <person name="Kamat A."/>
            <person name="Kanga B."/>
            <person name="Kashin S."/>
            <person name="Khazanovich D."/>
            <person name="Kisner P."/>
            <person name="Lance K."/>
            <person name="Lara M."/>
            <person name="Lee W."/>
            <person name="Lennon N."/>
            <person name="Letendre F."/>
            <person name="LeVine R."/>
            <person name="Lipovsky A."/>
            <person name="Liu X."/>
            <person name="Liu J."/>
            <person name="Liu S."/>
            <person name="Lokyitsang T."/>
            <person name="Lokyitsang Y."/>
            <person name="Lubonja R."/>
            <person name="Lui A."/>
            <person name="MacDonald P."/>
            <person name="Magnisalis V."/>
            <person name="Maru K."/>
            <person name="Matthews C."/>
            <person name="McCusker W."/>
            <person name="McDonough S."/>
            <person name="Mehta T."/>
            <person name="Meldrim J."/>
            <person name="Meneus L."/>
            <person name="Mihai O."/>
            <person name="Mihalev A."/>
            <person name="Mihova T."/>
            <person name="Mittelman R."/>
            <person name="Mlenga V."/>
            <person name="Montmayeur A."/>
            <person name="Mulrain L."/>
            <person name="Navidi A."/>
            <person name="Naylor J."/>
            <person name="Negash T."/>
            <person name="Nguyen T."/>
            <person name="Nguyen N."/>
            <person name="Nicol R."/>
            <person name="Norbu C."/>
            <person name="Norbu N."/>
            <person name="Novod N."/>
            <person name="O'Neill B."/>
            <person name="Osman S."/>
            <person name="Markiewicz E."/>
            <person name="Oyono O.L."/>
            <person name="Patti C."/>
            <person name="Phunkhang P."/>
            <person name="Pierre F."/>
            <person name="Priest M."/>
            <person name="Raghuraman S."/>
            <person name="Rege F."/>
            <person name="Reyes R."/>
            <person name="Rise C."/>
            <person name="Rogov P."/>
            <person name="Ross K."/>
            <person name="Ryan E."/>
            <person name="Settipalli S."/>
            <person name="Shea T."/>
            <person name="Sherpa N."/>
            <person name="Shi L."/>
            <person name="Shih D."/>
            <person name="Sparrow T."/>
            <person name="Spaulding J."/>
            <person name="Stalker J."/>
            <person name="Stange-Thomann N."/>
            <person name="Stavropoulos S."/>
            <person name="Stone C."/>
            <person name="Strader C."/>
            <person name="Tesfaye S."/>
            <person name="Thomson T."/>
            <person name="Thoulutsang Y."/>
            <person name="Thoulutsang D."/>
            <person name="Topham K."/>
            <person name="Topping I."/>
            <person name="Tsamla T."/>
            <person name="Vassiliev H."/>
            <person name="Vo A."/>
            <person name="Wangchuk T."/>
            <person name="Wangdi T."/>
            <person name="Weiand M."/>
            <person name="Wilkinson J."/>
            <person name="Wilson A."/>
            <person name="Yadav S."/>
            <person name="Young G."/>
            <person name="Yu Q."/>
            <person name="Zembek L."/>
            <person name="Zhong D."/>
            <person name="Zimmer A."/>
            <person name="Zwirko Z."/>
            <person name="Jaffe D.B."/>
            <person name="Alvarez P."/>
            <person name="Brockman W."/>
            <person name="Butler J."/>
            <person name="Chin C."/>
            <person name="Gnerre S."/>
            <person name="Grabherr M."/>
            <person name="Kleber M."/>
            <person name="Mauceli E."/>
            <person name="MacCallum I."/>
        </authorList>
    </citation>
    <scope>NUCLEOTIDE SEQUENCE [LARGE SCALE GENOMIC DNA]</scope>
    <source>
        <strain evidence="8">Tucson 14030-0811.24</strain>
    </source>
</reference>
<dbReference type="InterPro" id="IPR034294">
    <property type="entry name" value="Aquaporin_transptr"/>
</dbReference>
<dbReference type="EMBL" id="CH964282">
    <property type="protein sequence ID" value="EDW85617.2"/>
    <property type="molecule type" value="Genomic_DNA"/>
</dbReference>
<feature type="transmembrane region" description="Helical" evidence="6">
    <location>
        <begin position="86"/>
        <end position="106"/>
    </location>
</feature>
<sequence length="242" mass="26356">MILNFYTFMRGFGEFGAMLLYMVLGCMSGKATSHDAGSLLISSLQYGLTGMTVMHIFGFISGAHANPCVSIACWIFGYIPMDMMMLYVSCQLTGALTGYFLLLQMLPQEVIDNSKPAVCLVEPLASLSNLQIVGIECFLTSVLIMGWCALWDVRSGRFLDSVTLRMGFLITACSFAGGTLTGASMNPAKTLVPTIFHGNPETVLLQLGGQILASIVVPHIWQLAYTPRYRLLESVPLNQPCL</sequence>
<dbReference type="GO" id="GO:0015267">
    <property type="term" value="F:channel activity"/>
    <property type="evidence" value="ECO:0007669"/>
    <property type="project" value="InterPro"/>
</dbReference>
<evidence type="ECO:0000313" key="8">
    <source>
        <dbReference type="Proteomes" id="UP000007798"/>
    </source>
</evidence>
<proteinExistence type="inferred from homology"/>
<keyword evidence="3 6" id="KW-1133">Transmembrane helix</keyword>
<dbReference type="PANTHER" id="PTHR19139">
    <property type="entry name" value="AQUAPORIN TRANSPORTER"/>
    <property type="match status" value="1"/>
</dbReference>
<evidence type="ECO:0000256" key="6">
    <source>
        <dbReference type="SAM" id="Phobius"/>
    </source>
</evidence>
<dbReference type="STRING" id="7260.B4NMM8"/>
<feature type="transmembrane region" description="Helical" evidence="6">
    <location>
        <begin position="12"/>
        <end position="33"/>
    </location>
</feature>
<dbReference type="eggNOG" id="KOG0223">
    <property type="taxonomic scope" value="Eukaryota"/>
</dbReference>
<feature type="transmembrane region" description="Helical" evidence="6">
    <location>
        <begin position="203"/>
        <end position="221"/>
    </location>
</feature>
<comment type="similarity">
    <text evidence="5">Belongs to the MIP/aquaporin (TC 1.A.8) family.</text>
</comment>
<feature type="transmembrane region" description="Helical" evidence="6">
    <location>
        <begin position="53"/>
        <end position="79"/>
    </location>
</feature>
<keyword evidence="4 6" id="KW-0472">Membrane</keyword>
<dbReference type="HOGENOM" id="CLU_020019_3_3_1"/>
<dbReference type="InterPro" id="IPR000425">
    <property type="entry name" value="MIP"/>
</dbReference>
<dbReference type="FunCoup" id="B4NMM8">
    <property type="interactions" value="30"/>
</dbReference>